<feature type="compositionally biased region" description="Low complexity" evidence="1">
    <location>
        <begin position="402"/>
        <end position="412"/>
    </location>
</feature>
<keyword evidence="2" id="KW-0812">Transmembrane</keyword>
<feature type="transmembrane region" description="Helical" evidence="2">
    <location>
        <begin position="42"/>
        <end position="60"/>
    </location>
</feature>
<protein>
    <submittedName>
        <fullName evidence="3">Uncharacterized protein</fullName>
    </submittedName>
</protein>
<feature type="region of interest" description="Disordered" evidence="1">
    <location>
        <begin position="284"/>
        <end position="473"/>
    </location>
</feature>
<reference evidence="3" key="1">
    <citation type="submission" date="2013-10" db="EMBL/GenBank/DDBJ databases">
        <title>Genomic analysis of the causative agents of coccidiosis in chickens.</title>
        <authorList>
            <person name="Reid A.J."/>
            <person name="Blake D."/>
            <person name="Billington K."/>
            <person name="Browne H."/>
            <person name="Dunn M."/>
            <person name="Hung S."/>
            <person name="Kawahara F."/>
            <person name="Miranda-Saavedra D."/>
            <person name="Mourier T."/>
            <person name="Nagra H."/>
            <person name="Otto T.D."/>
            <person name="Rawlings N."/>
            <person name="Sanchez A."/>
            <person name="Sanders M."/>
            <person name="Subramaniam C."/>
            <person name="Tay Y."/>
            <person name="Dear P."/>
            <person name="Doerig C."/>
            <person name="Gruber A."/>
            <person name="Parkinson J."/>
            <person name="Shirley M."/>
            <person name="Wan K.L."/>
            <person name="Berriman M."/>
            <person name="Tomley F."/>
            <person name="Pain A."/>
        </authorList>
    </citation>
    <scope>NUCLEOTIDE SEQUENCE [LARGE SCALE GENOMIC DNA]</scope>
    <source>
        <strain evidence="3">Weybridge</strain>
    </source>
</reference>
<feature type="compositionally biased region" description="Polar residues" evidence="1">
    <location>
        <begin position="169"/>
        <end position="179"/>
    </location>
</feature>
<dbReference type="EMBL" id="HG721615">
    <property type="protein sequence ID" value="CDJ60248.1"/>
    <property type="molecule type" value="Genomic_DNA"/>
</dbReference>
<feature type="compositionally biased region" description="Pro residues" evidence="1">
    <location>
        <begin position="306"/>
        <end position="315"/>
    </location>
</feature>
<feature type="non-terminal residue" evidence="3">
    <location>
        <position position="506"/>
    </location>
</feature>
<evidence type="ECO:0000313" key="4">
    <source>
        <dbReference type="Proteomes" id="UP000030763"/>
    </source>
</evidence>
<dbReference type="RefSeq" id="XP_013336898.1">
    <property type="nucleotide sequence ID" value="XM_013481444.1"/>
</dbReference>
<organism evidence="3 4">
    <name type="scientific">Eimeria maxima</name>
    <name type="common">Coccidian parasite</name>
    <dbReference type="NCBI Taxonomy" id="5804"/>
    <lineage>
        <taxon>Eukaryota</taxon>
        <taxon>Sar</taxon>
        <taxon>Alveolata</taxon>
        <taxon>Apicomplexa</taxon>
        <taxon>Conoidasida</taxon>
        <taxon>Coccidia</taxon>
        <taxon>Eucoccidiorida</taxon>
        <taxon>Eimeriorina</taxon>
        <taxon>Eimeriidae</taxon>
        <taxon>Eimeria</taxon>
    </lineage>
</organism>
<feature type="region of interest" description="Disordered" evidence="1">
    <location>
        <begin position="486"/>
        <end position="506"/>
    </location>
</feature>
<dbReference type="AlphaFoldDB" id="U6MB20"/>
<name>U6MB20_EIMMA</name>
<feature type="compositionally biased region" description="Polar residues" evidence="1">
    <location>
        <begin position="261"/>
        <end position="271"/>
    </location>
</feature>
<dbReference type="OMA" id="EWQHEET"/>
<dbReference type="Proteomes" id="UP000030763">
    <property type="component" value="Unassembled WGS sequence"/>
</dbReference>
<keyword evidence="2" id="KW-0472">Membrane</keyword>
<proteinExistence type="predicted"/>
<keyword evidence="4" id="KW-1185">Reference proteome</keyword>
<feature type="compositionally biased region" description="Low complexity" evidence="1">
    <location>
        <begin position="290"/>
        <end position="299"/>
    </location>
</feature>
<feature type="region of interest" description="Disordered" evidence="1">
    <location>
        <begin position="75"/>
        <end position="272"/>
    </location>
</feature>
<evidence type="ECO:0000256" key="1">
    <source>
        <dbReference type="SAM" id="MobiDB-lite"/>
    </source>
</evidence>
<feature type="compositionally biased region" description="Low complexity" evidence="1">
    <location>
        <begin position="233"/>
        <end position="250"/>
    </location>
</feature>
<evidence type="ECO:0000313" key="3">
    <source>
        <dbReference type="EMBL" id="CDJ60248.1"/>
    </source>
</evidence>
<reference evidence="3" key="2">
    <citation type="submission" date="2013-10" db="EMBL/GenBank/DDBJ databases">
        <authorList>
            <person name="Aslett M."/>
        </authorList>
    </citation>
    <scope>NUCLEOTIDE SEQUENCE [LARGE SCALE GENOMIC DNA]</scope>
    <source>
        <strain evidence="3">Weybridge</strain>
    </source>
</reference>
<gene>
    <name evidence="3" type="ORF">EMWEY_00028940</name>
</gene>
<keyword evidence="2" id="KW-1133">Transmembrane helix</keyword>
<feature type="region of interest" description="Disordered" evidence="1">
    <location>
        <begin position="1"/>
        <end position="26"/>
    </location>
</feature>
<feature type="compositionally biased region" description="Basic and acidic residues" evidence="1">
    <location>
        <begin position="431"/>
        <end position="447"/>
    </location>
</feature>
<dbReference type="VEuPathDB" id="ToxoDB:EMWEY_00028940"/>
<feature type="compositionally biased region" description="Basic and acidic residues" evidence="1">
    <location>
        <begin position="91"/>
        <end position="108"/>
    </location>
</feature>
<dbReference type="GeneID" id="25336880"/>
<feature type="compositionally biased region" description="Basic residues" evidence="1">
    <location>
        <begin position="455"/>
        <end position="465"/>
    </location>
</feature>
<evidence type="ECO:0000256" key="2">
    <source>
        <dbReference type="SAM" id="Phobius"/>
    </source>
</evidence>
<accession>U6MB20</accession>
<sequence length="506" mass="54992">MAGYEGSPYKQDDVAVGPSVGGSKQQFDVPVNKIKRGLRKTTLWHISVSLVSSIFIFLIFQCALQLKSTREQRGTARRLAGQAPSCTPDQDQTHDDVSEGPAQEHPEPEFPEPPSPLIEVLGASDDESPPSHRPSVDLPGPSDVFSGVGAPEPTYGDDTEEPPPPYESSWDSGKQQRTSLVKPPEGSDNEESWMGQTWGEELYGGGRRGDSEEEGGARRPGGMVEWQHEETSGSRQPSSSSSSATGRWSWLPGGDSRRQSVWDNYPFQSGDSLERRLQRLSLLTAKFPSLRRGSSLTGGSEDEAPPRPAQSPTPRKPSVSNKPGPGWAVWEVETTSEEPPQESATGAPEETPAPETSRGSTAAGDEGQEDTKEGEEAGQGAPAEHYPSDASQAEEHPSQASQAEEPTPQTTEAEPEETHAAQARQPHPSHKGWEEPQISREGQEEPHTSQGAEAHHHHRRHHHHYTLSAAKLKSAAAAMGKKLKGVFRRQSKPKQGWEFPEISCPE</sequence>